<evidence type="ECO:0000256" key="6">
    <source>
        <dbReference type="ARBA" id="ARBA00022833"/>
    </source>
</evidence>
<dbReference type="InterPro" id="IPR011096">
    <property type="entry name" value="FTP_domain"/>
</dbReference>
<comment type="subcellular location">
    <subcellularLocation>
        <location evidence="9">Secreted</location>
    </subcellularLocation>
</comment>
<dbReference type="InterPro" id="IPR001570">
    <property type="entry name" value="Peptidase_M4_C_domain"/>
</dbReference>
<evidence type="ECO:0000256" key="3">
    <source>
        <dbReference type="ARBA" id="ARBA00022723"/>
    </source>
</evidence>
<dbReference type="Gene3D" id="2.60.120.380">
    <property type="match status" value="1"/>
</dbReference>
<dbReference type="InterPro" id="IPR023612">
    <property type="entry name" value="Peptidase_M4"/>
</dbReference>
<evidence type="ECO:0000259" key="11">
    <source>
        <dbReference type="Pfam" id="PF02868"/>
    </source>
</evidence>
<dbReference type="Gene3D" id="3.10.170.10">
    <property type="match status" value="1"/>
</dbReference>
<keyword evidence="2 9" id="KW-0645">Protease</keyword>
<dbReference type="EMBL" id="FNIC01000004">
    <property type="protein sequence ID" value="SDN75358.1"/>
    <property type="molecule type" value="Genomic_DNA"/>
</dbReference>
<reference evidence="15" key="1">
    <citation type="submission" date="2016-10" db="EMBL/GenBank/DDBJ databases">
        <authorList>
            <person name="Varghese N."/>
            <person name="Submissions S."/>
        </authorList>
    </citation>
    <scope>NUCLEOTIDE SEQUENCE [LARGE SCALE GENOMIC DNA]</scope>
    <source>
        <strain evidence="15">CGMCC 1.11147</strain>
    </source>
</reference>
<evidence type="ECO:0000256" key="5">
    <source>
        <dbReference type="ARBA" id="ARBA00022801"/>
    </source>
</evidence>
<evidence type="ECO:0000256" key="1">
    <source>
        <dbReference type="ARBA" id="ARBA00009388"/>
    </source>
</evidence>
<dbReference type="Pfam" id="PF04151">
    <property type="entry name" value="PPC"/>
    <property type="match status" value="1"/>
</dbReference>
<evidence type="ECO:0000256" key="4">
    <source>
        <dbReference type="ARBA" id="ARBA00022729"/>
    </source>
</evidence>
<dbReference type="OrthoDB" id="291295at2"/>
<name>A0A1H0DZ48_9ACTN</name>
<evidence type="ECO:0000313" key="15">
    <source>
        <dbReference type="Proteomes" id="UP000199004"/>
    </source>
</evidence>
<dbReference type="InterPro" id="IPR027268">
    <property type="entry name" value="Peptidase_M4/M1_CTD_sf"/>
</dbReference>
<feature type="signal peptide" evidence="9">
    <location>
        <begin position="1"/>
        <end position="20"/>
    </location>
</feature>
<dbReference type="InterPro" id="IPR050728">
    <property type="entry name" value="Zinc_Metalloprotease_M4"/>
</dbReference>
<keyword evidence="15" id="KW-1185">Reference proteome</keyword>
<dbReference type="InterPro" id="IPR013856">
    <property type="entry name" value="Peptidase_M4_domain"/>
</dbReference>
<keyword evidence="5 9" id="KW-0378">Hydrolase</keyword>
<keyword evidence="3" id="KW-0479">Metal-binding</keyword>
<protein>
    <recommendedName>
        <fullName evidence="9">Neutral metalloproteinase</fullName>
        <ecNumber evidence="9">3.4.24.-</ecNumber>
    </recommendedName>
</protein>
<evidence type="ECO:0000256" key="2">
    <source>
        <dbReference type="ARBA" id="ARBA00022670"/>
    </source>
</evidence>
<dbReference type="STRING" id="1005944.SAMN05192576_2710"/>
<feature type="domain" description="Peptidase C-terminal archaeal/bacterial" evidence="12">
    <location>
        <begin position="561"/>
        <end position="620"/>
    </location>
</feature>
<keyword evidence="9" id="KW-0964">Secreted</keyword>
<evidence type="ECO:0000259" key="10">
    <source>
        <dbReference type="Pfam" id="PF01447"/>
    </source>
</evidence>
<dbReference type="Gene3D" id="1.10.390.10">
    <property type="entry name" value="Neutral Protease Domain 2"/>
    <property type="match status" value="1"/>
</dbReference>
<evidence type="ECO:0000256" key="8">
    <source>
        <dbReference type="PIRSR" id="PIRSR623612-1"/>
    </source>
</evidence>
<accession>A0A1H0DZ48</accession>
<dbReference type="PANTHER" id="PTHR33794:SF1">
    <property type="entry name" value="BACILLOLYSIN"/>
    <property type="match status" value="1"/>
</dbReference>
<dbReference type="Proteomes" id="UP000199004">
    <property type="component" value="Unassembled WGS sequence"/>
</dbReference>
<evidence type="ECO:0000259" key="12">
    <source>
        <dbReference type="Pfam" id="PF04151"/>
    </source>
</evidence>
<comment type="function">
    <text evidence="9">Extracellular zinc metalloprotease.</text>
</comment>
<dbReference type="AlphaFoldDB" id="A0A1H0DZ48"/>
<dbReference type="Pfam" id="PF07504">
    <property type="entry name" value="FTP"/>
    <property type="match status" value="1"/>
</dbReference>
<feature type="domain" description="Peptidase M4 C-terminal" evidence="11">
    <location>
        <begin position="355"/>
        <end position="515"/>
    </location>
</feature>
<evidence type="ECO:0000256" key="7">
    <source>
        <dbReference type="ARBA" id="ARBA00023049"/>
    </source>
</evidence>
<keyword evidence="6 9" id="KW-0862">Zinc</keyword>
<gene>
    <name evidence="14" type="ORF">SAMN05192576_2710</name>
</gene>
<evidence type="ECO:0000256" key="9">
    <source>
        <dbReference type="RuleBase" id="RU366073"/>
    </source>
</evidence>
<feature type="domain" description="FTP" evidence="13">
    <location>
        <begin position="86"/>
        <end position="118"/>
    </location>
</feature>
<comment type="cofactor">
    <cofactor evidence="9">
        <name>Zn(2+)</name>
        <dbReference type="ChEBI" id="CHEBI:29105"/>
    </cofactor>
</comment>
<dbReference type="RefSeq" id="WP_091025337.1">
    <property type="nucleotide sequence ID" value="NZ_BKAE01000013.1"/>
</dbReference>
<dbReference type="PRINTS" id="PR00730">
    <property type="entry name" value="THERMOLYSIN"/>
</dbReference>
<dbReference type="GO" id="GO:0006508">
    <property type="term" value="P:proteolysis"/>
    <property type="evidence" value="ECO:0007669"/>
    <property type="project" value="UniProtKB-KW"/>
</dbReference>
<proteinExistence type="inferred from homology"/>
<dbReference type="Pfam" id="PF02868">
    <property type="entry name" value="Peptidase_M4_C"/>
    <property type="match status" value="1"/>
</dbReference>
<dbReference type="GO" id="GO:0005576">
    <property type="term" value="C:extracellular region"/>
    <property type="evidence" value="ECO:0007669"/>
    <property type="project" value="UniProtKB-SubCell"/>
</dbReference>
<dbReference type="GO" id="GO:0004222">
    <property type="term" value="F:metalloendopeptidase activity"/>
    <property type="evidence" value="ECO:0007669"/>
    <property type="project" value="UniProtKB-UniRule"/>
</dbReference>
<feature type="active site" evidence="8">
    <location>
        <position position="338"/>
    </location>
</feature>
<keyword evidence="4 9" id="KW-0732">Signal</keyword>
<organism evidence="14 15">
    <name type="scientific">Nocardioides szechwanensis</name>
    <dbReference type="NCBI Taxonomy" id="1005944"/>
    <lineage>
        <taxon>Bacteria</taxon>
        <taxon>Bacillati</taxon>
        <taxon>Actinomycetota</taxon>
        <taxon>Actinomycetes</taxon>
        <taxon>Propionibacteriales</taxon>
        <taxon>Nocardioidaceae</taxon>
        <taxon>Nocardioides</taxon>
    </lineage>
</organism>
<dbReference type="Pfam" id="PF01447">
    <property type="entry name" value="Peptidase_M4"/>
    <property type="match status" value="1"/>
</dbReference>
<dbReference type="InterPro" id="IPR007280">
    <property type="entry name" value="Peptidase_C_arc/bac"/>
</dbReference>
<keyword evidence="7 9" id="KW-0482">Metalloprotease</keyword>
<dbReference type="SUPFAM" id="SSF89260">
    <property type="entry name" value="Collagen-binding domain"/>
    <property type="match status" value="1"/>
</dbReference>
<sequence>MKSRTLLGAALASMMSGALALSIQVPSYTAPALPSGKTSAPSAETEGQARDRAIDAATDYLAEHGSVFRRSAGDAFHRAAATPGSKGTFYVSYERSYRGLSVYGGDFVLAVDKSGKVTGSTSGQERAISLRSTKPTVSAASARRKAAAQVDRVARVTKPKLTVYAEGTPRLAWVTKVTGTKDGIPSKQTVWTNARTGKLLLAWDQVVHGTGTGYYNGSVTIGTSGSGTSYSMTDTGHPGLKCGGQNGSAYTGTDNVWGNGSGTNLETACVDVLYAAGKETDMLSAWLGRNGIKGDGTNYPARVGLADVNAYYNGSIINFGHSQDNARQLTAIDIVAHENGHGIFQTTPGGSTGGNETGGINEAAGDIFGALTEAYAANPNDPADFMVGEEADLVGDGPIRYMYDPSIVGDPNCYSSSIPNTEVHAAAGPLNHWFYLLSQGSNASPASPTCNGSTVTGVGIQTAGKIFYNGLLLKTSSWTHAKARVATLTATKNLYGSTDCSTYNLVKAAWDAVSVPAQSGEPTCGGTTPPGGGTCSEVTATGSVTSGTSSYKPSTSGFAAAAGTINACLTGPSGTDFDLYLQKRSSSGTWSDVAASESASSTESIVYTAAAGTYRLEVYAYSGSGSYTLKYDVP</sequence>
<dbReference type="SUPFAM" id="SSF55486">
    <property type="entry name" value="Metalloproteases ('zincins'), catalytic domain"/>
    <property type="match status" value="1"/>
</dbReference>
<dbReference type="CDD" id="cd09597">
    <property type="entry name" value="M4_TLP"/>
    <property type="match status" value="1"/>
</dbReference>
<feature type="domain" description="Peptidase M4" evidence="10">
    <location>
        <begin position="209"/>
        <end position="345"/>
    </location>
</feature>
<dbReference type="EC" id="3.4.24.-" evidence="9"/>
<dbReference type="PANTHER" id="PTHR33794">
    <property type="entry name" value="BACILLOLYSIN"/>
    <property type="match status" value="1"/>
</dbReference>
<evidence type="ECO:0000259" key="13">
    <source>
        <dbReference type="Pfam" id="PF07504"/>
    </source>
</evidence>
<evidence type="ECO:0000313" key="14">
    <source>
        <dbReference type="EMBL" id="SDN75358.1"/>
    </source>
</evidence>
<comment type="similarity">
    <text evidence="1 9">Belongs to the peptidase M4 family.</text>
</comment>
<feature type="chain" id="PRO_5039755625" description="Neutral metalloproteinase" evidence="9">
    <location>
        <begin position="21"/>
        <end position="634"/>
    </location>
</feature>
<feature type="active site" description="Proton donor" evidence="8">
    <location>
        <position position="424"/>
    </location>
</feature>
<dbReference type="GO" id="GO:0046872">
    <property type="term" value="F:metal ion binding"/>
    <property type="evidence" value="ECO:0007669"/>
    <property type="project" value="UniProtKB-UniRule"/>
</dbReference>